<reference evidence="3 5" key="1">
    <citation type="submission" date="2015-09" db="EMBL/GenBank/DDBJ databases">
        <title>Draft genome sequence of Hydrogenibacillus schlegelii DSM 2000.</title>
        <authorList>
            <person name="Hemp J."/>
        </authorList>
    </citation>
    <scope>NUCLEOTIDE SEQUENCE [LARGE SCALE GENOMIC DNA]</scope>
    <source>
        <strain evidence="3 5">MA 48</strain>
    </source>
</reference>
<feature type="transmembrane region" description="Helical" evidence="2">
    <location>
        <begin position="6"/>
        <end position="27"/>
    </location>
</feature>
<protein>
    <submittedName>
        <fullName evidence="4">Stage III sporulation protein AB</fullName>
    </submittedName>
</protein>
<comment type="caution">
    <text evidence="3">The sequence shown here is derived from an EMBL/GenBank/DDBJ whole genome shotgun (WGS) entry which is preliminary data.</text>
</comment>
<feature type="transmembrane region" description="Helical" evidence="2">
    <location>
        <begin position="155"/>
        <end position="172"/>
    </location>
</feature>
<evidence type="ECO:0000256" key="2">
    <source>
        <dbReference type="SAM" id="Phobius"/>
    </source>
</evidence>
<dbReference type="Pfam" id="PF09548">
    <property type="entry name" value="Spore_III_AB"/>
    <property type="match status" value="1"/>
</dbReference>
<evidence type="ECO:0000313" key="6">
    <source>
        <dbReference type="Proteomes" id="UP000244180"/>
    </source>
</evidence>
<sequence length="173" mass="19225">MAMHEAWLGMMLWALSLWSGLAVAEGYRMRPRQLRALREALVRMETEIVYGRTALEEIFRRLAAGTSGPLAGFFAEVAEAIAGGTDDLAPAFRQAVERHFPRAHLGREEQAAVSALAEVLGRTDVASQIRHLRLALSALEALEARAREEEARYGRLARAFGFLFGLFLLVLFL</sequence>
<keyword evidence="1" id="KW-0175">Coiled coil</keyword>
<evidence type="ECO:0000313" key="4">
    <source>
        <dbReference type="EMBL" id="PTQ53749.1"/>
    </source>
</evidence>
<keyword evidence="5" id="KW-1185">Reference proteome</keyword>
<feature type="coiled-coil region" evidence="1">
    <location>
        <begin position="129"/>
        <end position="159"/>
    </location>
</feature>
<dbReference type="Proteomes" id="UP000243024">
    <property type="component" value="Unassembled WGS sequence"/>
</dbReference>
<dbReference type="Proteomes" id="UP000244180">
    <property type="component" value="Unassembled WGS sequence"/>
</dbReference>
<keyword evidence="2" id="KW-0812">Transmembrane</keyword>
<dbReference type="PIRSF" id="PIRSF021435">
    <property type="entry name" value="SpoIIIAB"/>
    <property type="match status" value="1"/>
</dbReference>
<evidence type="ECO:0000256" key="1">
    <source>
        <dbReference type="SAM" id="Coils"/>
    </source>
</evidence>
<evidence type="ECO:0000313" key="3">
    <source>
        <dbReference type="EMBL" id="OAR03244.1"/>
    </source>
</evidence>
<dbReference type="STRING" id="1484.SA87_05000"/>
<dbReference type="OrthoDB" id="1957909at2"/>
<organism evidence="3 5">
    <name type="scientific">Hydrogenibacillus schlegelii</name>
    <name type="common">Bacillus schlegelii</name>
    <dbReference type="NCBI Taxonomy" id="1484"/>
    <lineage>
        <taxon>Bacteria</taxon>
        <taxon>Bacillati</taxon>
        <taxon>Bacillota</taxon>
        <taxon>Bacilli</taxon>
        <taxon>Bacillales</taxon>
        <taxon>Bacillales Family X. Incertae Sedis</taxon>
        <taxon>Hydrogenibacillus</taxon>
    </lineage>
</organism>
<name>A0A179IP51_HYDSH</name>
<gene>
    <name evidence="4" type="ORF">HSCHL_1517</name>
    <name evidence="3" type="ORF">SA87_05000</name>
</gene>
<keyword evidence="2" id="KW-0472">Membrane</keyword>
<dbReference type="RefSeq" id="WP_066203845.1">
    <property type="nucleotide sequence ID" value="NZ_JBFMHU010000133.1"/>
</dbReference>
<dbReference type="AlphaFoldDB" id="A0A179IP51"/>
<evidence type="ECO:0000313" key="5">
    <source>
        <dbReference type="Proteomes" id="UP000243024"/>
    </source>
</evidence>
<dbReference type="EMBL" id="JXBB01000066">
    <property type="protein sequence ID" value="OAR03244.1"/>
    <property type="molecule type" value="Genomic_DNA"/>
</dbReference>
<dbReference type="InterPro" id="IPR014198">
    <property type="entry name" value="Spore_III_AB"/>
</dbReference>
<dbReference type="EMBL" id="PEBV01000011">
    <property type="protein sequence ID" value="PTQ53749.1"/>
    <property type="molecule type" value="Genomic_DNA"/>
</dbReference>
<proteinExistence type="predicted"/>
<keyword evidence="2" id="KW-1133">Transmembrane helix</keyword>
<reference evidence="4 6" key="2">
    <citation type="submission" date="2017-08" db="EMBL/GenBank/DDBJ databases">
        <title>Burning lignite coal seam in the remote Altai Mountains harbors a hydrogen-driven thermophilic microbial community.</title>
        <authorList>
            <person name="Kadnikov V.V."/>
            <person name="Mardanov A.V."/>
            <person name="Ivasenko D."/>
            <person name="Beletsky A.V."/>
            <person name="Karnachuk O.V."/>
            <person name="Ravin N.V."/>
        </authorList>
    </citation>
    <scope>NUCLEOTIDE SEQUENCE [LARGE SCALE GENOMIC DNA]</scope>
    <source>
        <strain evidence="4">AL33</strain>
    </source>
</reference>
<accession>A0A179IP51</accession>